<dbReference type="InterPro" id="IPR024705">
    <property type="entry name" value="Ssp411"/>
</dbReference>
<evidence type="ECO:0000313" key="2">
    <source>
        <dbReference type="EMBL" id="KAL0637654.1"/>
    </source>
</evidence>
<evidence type="ECO:0000313" key="3">
    <source>
        <dbReference type="Proteomes" id="UP001447188"/>
    </source>
</evidence>
<dbReference type="SUPFAM" id="SSF52833">
    <property type="entry name" value="Thioredoxin-like"/>
    <property type="match status" value="1"/>
</dbReference>
<feature type="domain" description="Spermatogenesis-associated protein 20-like TRX" evidence="1">
    <location>
        <begin position="1"/>
        <end position="112"/>
    </location>
</feature>
<name>A0ABR3GNZ3_9PEZI</name>
<dbReference type="Gene3D" id="1.50.10.10">
    <property type="match status" value="1"/>
</dbReference>
<proteinExistence type="predicted"/>
<dbReference type="Proteomes" id="UP001447188">
    <property type="component" value="Unassembled WGS sequence"/>
</dbReference>
<protein>
    <recommendedName>
        <fullName evidence="1">Spermatogenesis-associated protein 20-like TRX domain-containing protein</fullName>
    </recommendedName>
</protein>
<sequence length="680" mass="75923">MERESFENEEIARALNENFIPIKIDREERPDIDRIYMNFVQATTGSGGWPLNVFLTPDLQPMFGGTYWPGPHAVGGVKDQLGFLGVLEKIAKVWKDQQDRCLVSASDILKALKDFTDEGTKGGEDEGLELDLLEEAYEHFMVRYDPLNGGFGSAPKFPTPVNLGFLLRLGTFPATVQDVVGEMECKHANLMVITTLEKMASGGIHDHIGHGFSRYSVTGDWGLPHFEKMLYDQAQLLSIYLDAWLVTGSGKMLDAAKDITDYICLDVLRNPHGGFFSSEDADSLYRKADIEKREGAFYVWTRKEFDMILGEQEASVCARYWNVHRDGNVDPAQDPHDEFIAQNVLSVVSSVKKLSQMYGMNAEKIKGIIDDARKKLLNHRNKERPRPNLDDKIITSWNGLAISGLARAAAILTEVDPERAGICRKNAEEAVAFIRKNLYSENTGVLKRVYRKGPGETTGFADDYAFFISGLLHLYEATFDAGFLQWADILQQKQIELFWDPENGGFFSTAADASDLILRLKDGLDSQEPSTNGISANNLFRLATILGDSKLEERAHQTCSAFSTELLQHPFLFSSLMPSIVASNLGMRSVVLVGSSEDPTIAMHLRKLRSKLLTNTTLVQLDPAKKESFEWLLNKNPLYRELLKMATTEGGKPVVQVCEGTKCLNAFDMSDIESVLEELG</sequence>
<accession>A0ABR3GNZ3</accession>
<comment type="caution">
    <text evidence="2">The sequence shown here is derived from an EMBL/GenBank/DDBJ whole genome shotgun (WGS) entry which is preliminary data.</text>
</comment>
<dbReference type="InterPro" id="IPR008928">
    <property type="entry name" value="6-hairpin_glycosidase_sf"/>
</dbReference>
<dbReference type="InterPro" id="IPR036249">
    <property type="entry name" value="Thioredoxin-like_sf"/>
</dbReference>
<dbReference type="Gene3D" id="3.40.30.10">
    <property type="entry name" value="Glutaredoxin"/>
    <property type="match status" value="1"/>
</dbReference>
<dbReference type="PANTHER" id="PTHR42899">
    <property type="entry name" value="SPERMATOGENESIS-ASSOCIATED PROTEIN 20"/>
    <property type="match status" value="1"/>
</dbReference>
<dbReference type="EMBL" id="JBBBZM010000032">
    <property type="protein sequence ID" value="KAL0637654.1"/>
    <property type="molecule type" value="Genomic_DNA"/>
</dbReference>
<evidence type="ECO:0000259" key="1">
    <source>
        <dbReference type="Pfam" id="PF03190"/>
    </source>
</evidence>
<dbReference type="SUPFAM" id="SSF48208">
    <property type="entry name" value="Six-hairpin glycosidases"/>
    <property type="match status" value="1"/>
</dbReference>
<organism evidence="2 3">
    <name type="scientific">Discina gigas</name>
    <dbReference type="NCBI Taxonomy" id="1032678"/>
    <lineage>
        <taxon>Eukaryota</taxon>
        <taxon>Fungi</taxon>
        <taxon>Dikarya</taxon>
        <taxon>Ascomycota</taxon>
        <taxon>Pezizomycotina</taxon>
        <taxon>Pezizomycetes</taxon>
        <taxon>Pezizales</taxon>
        <taxon>Discinaceae</taxon>
        <taxon>Discina</taxon>
    </lineage>
</organism>
<dbReference type="PANTHER" id="PTHR42899:SF1">
    <property type="entry name" value="SPERMATOGENESIS-ASSOCIATED PROTEIN 20"/>
    <property type="match status" value="1"/>
</dbReference>
<reference evidence="2 3" key="1">
    <citation type="submission" date="2024-02" db="EMBL/GenBank/DDBJ databases">
        <title>Discinaceae phylogenomics.</title>
        <authorList>
            <person name="Dirks A.C."/>
            <person name="James T.Y."/>
        </authorList>
    </citation>
    <scope>NUCLEOTIDE SEQUENCE [LARGE SCALE GENOMIC DNA]</scope>
    <source>
        <strain evidence="2 3">ACD0624</strain>
    </source>
</reference>
<dbReference type="InterPro" id="IPR004879">
    <property type="entry name" value="Ssp411-like_TRX"/>
</dbReference>
<dbReference type="PIRSF" id="PIRSF006402">
    <property type="entry name" value="UCP006402_thioredoxin"/>
    <property type="match status" value="1"/>
</dbReference>
<dbReference type="InterPro" id="IPR012341">
    <property type="entry name" value="6hp_glycosidase-like_sf"/>
</dbReference>
<keyword evidence="3" id="KW-1185">Reference proteome</keyword>
<gene>
    <name evidence="2" type="ORF">Q9L58_003378</name>
</gene>
<dbReference type="Pfam" id="PF03190">
    <property type="entry name" value="Thioredox_DsbH"/>
    <property type="match status" value="1"/>
</dbReference>